<dbReference type="EMBL" id="BJTG01000002">
    <property type="protein sequence ID" value="GEJ56155.1"/>
    <property type="molecule type" value="Genomic_DNA"/>
</dbReference>
<dbReference type="InterPro" id="IPR006690">
    <property type="entry name" value="OMPA-like_CS"/>
</dbReference>
<evidence type="ECO:0000313" key="9">
    <source>
        <dbReference type="Proteomes" id="UP000503640"/>
    </source>
</evidence>
<feature type="domain" description="OmpA-like" evidence="7">
    <location>
        <begin position="164"/>
        <end position="280"/>
    </location>
</feature>
<dbReference type="PRINTS" id="PR01021">
    <property type="entry name" value="OMPADOMAIN"/>
</dbReference>
<dbReference type="InterPro" id="IPR006664">
    <property type="entry name" value="OMP_bac"/>
</dbReference>
<keyword evidence="6" id="KW-0732">Signal</keyword>
<dbReference type="InterPro" id="IPR050330">
    <property type="entry name" value="Bact_OuterMem_StrucFunc"/>
</dbReference>
<protein>
    <recommendedName>
        <fullName evidence="7">OmpA-like domain-containing protein</fullName>
    </recommendedName>
</protein>
<keyword evidence="9" id="KW-1185">Reference proteome</keyword>
<accession>A0A7I9VIG3</accession>
<reference evidence="9" key="1">
    <citation type="journal article" date="2020" name="Appl. Environ. Microbiol.">
        <title>Diazotrophic Anaeromyxobacter Isolates from Soils.</title>
        <authorList>
            <person name="Masuda Y."/>
            <person name="Yamanaka H."/>
            <person name="Xu Z.X."/>
            <person name="Shiratori Y."/>
            <person name="Aono T."/>
            <person name="Amachi S."/>
            <person name="Senoo K."/>
            <person name="Itoh H."/>
        </authorList>
    </citation>
    <scope>NUCLEOTIDE SEQUENCE [LARGE SCALE GENOMIC DNA]</scope>
    <source>
        <strain evidence="9">R267</strain>
    </source>
</reference>
<dbReference type="RefSeq" id="WP_235969454.1">
    <property type="nucleotide sequence ID" value="NZ_BJTG01000002.1"/>
</dbReference>
<organism evidence="8 9">
    <name type="scientific">Anaeromyxobacter diazotrophicus</name>
    <dbReference type="NCBI Taxonomy" id="2590199"/>
    <lineage>
        <taxon>Bacteria</taxon>
        <taxon>Pseudomonadati</taxon>
        <taxon>Myxococcota</taxon>
        <taxon>Myxococcia</taxon>
        <taxon>Myxococcales</taxon>
        <taxon>Cystobacterineae</taxon>
        <taxon>Anaeromyxobacteraceae</taxon>
        <taxon>Anaeromyxobacter</taxon>
    </lineage>
</organism>
<evidence type="ECO:0000256" key="5">
    <source>
        <dbReference type="SAM" id="MobiDB-lite"/>
    </source>
</evidence>
<evidence type="ECO:0000256" key="6">
    <source>
        <dbReference type="SAM" id="SignalP"/>
    </source>
</evidence>
<dbReference type="Proteomes" id="UP000503640">
    <property type="component" value="Unassembled WGS sequence"/>
</dbReference>
<evidence type="ECO:0000313" key="8">
    <source>
        <dbReference type="EMBL" id="GEJ56155.1"/>
    </source>
</evidence>
<dbReference type="Pfam" id="PF13290">
    <property type="entry name" value="CHB_HEX_C_1"/>
    <property type="match status" value="1"/>
</dbReference>
<feature type="signal peptide" evidence="6">
    <location>
        <begin position="1"/>
        <end position="21"/>
    </location>
</feature>
<dbReference type="PROSITE" id="PS01068">
    <property type="entry name" value="OMPA_1"/>
    <property type="match status" value="1"/>
</dbReference>
<dbReference type="PROSITE" id="PS51123">
    <property type="entry name" value="OMPA_2"/>
    <property type="match status" value="1"/>
</dbReference>
<evidence type="ECO:0000256" key="2">
    <source>
        <dbReference type="ARBA" id="ARBA00023136"/>
    </source>
</evidence>
<dbReference type="CDD" id="cd07185">
    <property type="entry name" value="OmpA_C-like"/>
    <property type="match status" value="1"/>
</dbReference>
<dbReference type="PANTHER" id="PTHR30329:SF21">
    <property type="entry name" value="LIPOPROTEIN YIAD-RELATED"/>
    <property type="match status" value="1"/>
</dbReference>
<comment type="caution">
    <text evidence="8">The sequence shown here is derived from an EMBL/GenBank/DDBJ whole genome shotgun (WGS) entry which is preliminary data.</text>
</comment>
<evidence type="ECO:0000256" key="1">
    <source>
        <dbReference type="ARBA" id="ARBA00004442"/>
    </source>
</evidence>
<dbReference type="PRINTS" id="PR01023">
    <property type="entry name" value="NAFLGMOTY"/>
</dbReference>
<dbReference type="SUPFAM" id="SSF103088">
    <property type="entry name" value="OmpA-like"/>
    <property type="match status" value="1"/>
</dbReference>
<name>A0A7I9VIG3_9BACT</name>
<sequence>MKRTLALLAAAAAWTSGCSTTQSEANAKAIAKASHCNPCQMPCTLGCLPVEAVAAPAPKPTPPPPPPAPAEPAAAATFDPPPGSYPAAQTVTIASSTPGAVIHYTTDGSTPTADSPVYTGPITVDRTTTLKAIAVAPGAPSSAAAGGDYTIAPPPPPPPARVEVTKERLQLTEKVLFDTGKATIDQRSYSLLDEVAAALKDHPEVKTVRVEGHTDNRGGAKANLKLSQARADAVRKYLVDKGVAADRLQAKGFGQTRPVADNNTAAGRDANRRVEFVIAQ</sequence>
<keyword evidence="2 4" id="KW-0472">Membrane</keyword>
<proteinExistence type="predicted"/>
<dbReference type="InterPro" id="IPR006665">
    <property type="entry name" value="OmpA-like"/>
</dbReference>
<feature type="compositionally biased region" description="Pro residues" evidence="5">
    <location>
        <begin position="57"/>
        <end position="70"/>
    </location>
</feature>
<dbReference type="AlphaFoldDB" id="A0A7I9VIG3"/>
<feature type="chain" id="PRO_5029672209" description="OmpA-like domain-containing protein" evidence="6">
    <location>
        <begin position="22"/>
        <end position="280"/>
    </location>
</feature>
<gene>
    <name evidence="8" type="ORF">AMYX_08960</name>
</gene>
<evidence type="ECO:0000256" key="3">
    <source>
        <dbReference type="ARBA" id="ARBA00023237"/>
    </source>
</evidence>
<dbReference type="PANTHER" id="PTHR30329">
    <property type="entry name" value="STATOR ELEMENT OF FLAGELLAR MOTOR COMPLEX"/>
    <property type="match status" value="1"/>
</dbReference>
<comment type="subcellular location">
    <subcellularLocation>
        <location evidence="1">Cell outer membrane</location>
    </subcellularLocation>
</comment>
<dbReference type="InterPro" id="IPR036737">
    <property type="entry name" value="OmpA-like_sf"/>
</dbReference>
<evidence type="ECO:0000259" key="7">
    <source>
        <dbReference type="PROSITE" id="PS51123"/>
    </source>
</evidence>
<dbReference type="Pfam" id="PF00691">
    <property type="entry name" value="OmpA"/>
    <property type="match status" value="1"/>
</dbReference>
<feature type="region of interest" description="Disordered" evidence="5">
    <location>
        <begin position="57"/>
        <end position="85"/>
    </location>
</feature>
<keyword evidence="3" id="KW-0998">Cell outer membrane</keyword>
<dbReference type="GO" id="GO:0009279">
    <property type="term" value="C:cell outer membrane"/>
    <property type="evidence" value="ECO:0007669"/>
    <property type="project" value="UniProtKB-SubCell"/>
</dbReference>
<evidence type="ECO:0000256" key="4">
    <source>
        <dbReference type="PROSITE-ProRule" id="PRU00473"/>
    </source>
</evidence>
<dbReference type="Gene3D" id="3.30.1330.60">
    <property type="entry name" value="OmpA-like domain"/>
    <property type="match status" value="1"/>
</dbReference>
<dbReference type="InterPro" id="IPR059177">
    <property type="entry name" value="GH29D-like_dom"/>
</dbReference>
<dbReference type="PROSITE" id="PS51257">
    <property type="entry name" value="PROKAR_LIPOPROTEIN"/>
    <property type="match status" value="1"/>
</dbReference>